<dbReference type="Proteomes" id="UP000483379">
    <property type="component" value="Unassembled WGS sequence"/>
</dbReference>
<feature type="domain" description="Radical SAM core" evidence="16">
    <location>
        <begin position="105"/>
        <end position="320"/>
    </location>
</feature>
<feature type="modified residue" description="N6-(pyridoxal phosphate)lysine" evidence="15">
    <location>
        <position position="331"/>
    </location>
</feature>
<comment type="similarity">
    <text evidence="4">Belongs to the radical SAM superfamily. KamA family.</text>
</comment>
<dbReference type="CDD" id="cd01335">
    <property type="entry name" value="Radical_SAM"/>
    <property type="match status" value="1"/>
</dbReference>
<dbReference type="SUPFAM" id="SSF102114">
    <property type="entry name" value="Radical SAM enzymes"/>
    <property type="match status" value="1"/>
</dbReference>
<comment type="cofactor">
    <cofactor evidence="2 15">
        <name>pyridoxal 5'-phosphate</name>
        <dbReference type="ChEBI" id="CHEBI:597326"/>
    </cofactor>
</comment>
<feature type="binding site" evidence="14">
    <location>
        <position position="123"/>
    </location>
    <ligand>
        <name>[4Fe-4S] cluster</name>
        <dbReference type="ChEBI" id="CHEBI:49883"/>
        <note>4Fe-4S-S-AdoMet</note>
    </ligand>
</feature>
<evidence type="ECO:0000256" key="6">
    <source>
        <dbReference type="ARBA" id="ARBA00022485"/>
    </source>
</evidence>
<dbReference type="PROSITE" id="PS51918">
    <property type="entry name" value="RADICAL_SAM"/>
    <property type="match status" value="1"/>
</dbReference>
<dbReference type="NCBIfam" id="TIGR00238">
    <property type="entry name" value="KamA family radical SAM protein"/>
    <property type="match status" value="1"/>
</dbReference>
<dbReference type="NCBIfam" id="TIGR03821">
    <property type="entry name" value="EFP_modif_epmB"/>
    <property type="match status" value="1"/>
</dbReference>
<keyword evidence="18" id="KW-1185">Reference proteome</keyword>
<dbReference type="InterPro" id="IPR007197">
    <property type="entry name" value="rSAM"/>
</dbReference>
<dbReference type="GO" id="GO:0046872">
    <property type="term" value="F:metal ion binding"/>
    <property type="evidence" value="ECO:0007669"/>
    <property type="project" value="UniProtKB-KW"/>
</dbReference>
<evidence type="ECO:0000256" key="8">
    <source>
        <dbReference type="ARBA" id="ARBA00022723"/>
    </source>
</evidence>
<dbReference type="SFLD" id="SFLDF00314">
    <property type="entry name" value="L-lysine_2_3-aminomutase_(yjeK"/>
    <property type="match status" value="1"/>
</dbReference>
<keyword evidence="6 14" id="KW-0004">4Fe-4S</keyword>
<keyword evidence="7" id="KW-0949">S-adenosyl-L-methionine</keyword>
<dbReference type="Pfam" id="PF04055">
    <property type="entry name" value="Radical_SAM"/>
    <property type="match status" value="1"/>
</dbReference>
<sequence>MVTRSSTACQSDGWKRELARAHRDARTLLRTLGLSARDIPDLDPEAQEFGLLVPQAFVDLMRPGDPQDPLLRQVLPLRAEHQQAQGFSLDPVCDSDAELSPGLLQKYPGRALLVVNGACAAHCRYCFRRHFSYRALGPAEPRLARAIDRLSLAPSVQEIVLSGGDPLMLDDAQLAELIDRLAAIPHLRRLRIHTRLPIMLPSRVTEALVRMLTEGRLPAILVIHANHPSELGGPAEQALRKLAAHGVRLLNQSVLLRGVNDSVATLQQLSERLFECEALPYYLHQLDRVQGAAHFQVSDKIATILVDQLRARVSGYLAPELVREIPGEQSKARIA</sequence>
<protein>
    <recommendedName>
        <fullName evidence="5">L-lysine 2,3-aminomutase</fullName>
    </recommendedName>
    <alternativeName>
        <fullName evidence="13">EF-P post-translational modification enzyme B</fullName>
    </alternativeName>
</protein>
<evidence type="ECO:0000256" key="14">
    <source>
        <dbReference type="PIRSR" id="PIRSR004911-1"/>
    </source>
</evidence>
<dbReference type="SFLD" id="SFLDG01070">
    <property type="entry name" value="PLP-dependent"/>
    <property type="match status" value="1"/>
</dbReference>
<evidence type="ECO:0000256" key="7">
    <source>
        <dbReference type="ARBA" id="ARBA00022691"/>
    </source>
</evidence>
<comment type="caution">
    <text evidence="17">The sequence shown here is derived from an EMBL/GenBank/DDBJ whole genome shotgun (WGS) entry which is preliminary data.</text>
</comment>
<dbReference type="GO" id="GO:0051539">
    <property type="term" value="F:4 iron, 4 sulfur cluster binding"/>
    <property type="evidence" value="ECO:0007669"/>
    <property type="project" value="UniProtKB-KW"/>
</dbReference>
<dbReference type="EMBL" id="JAAIJQ010000004">
    <property type="protein sequence ID" value="NEV60740.1"/>
    <property type="molecule type" value="Genomic_DNA"/>
</dbReference>
<dbReference type="InterPro" id="IPR058240">
    <property type="entry name" value="rSAM_sf"/>
</dbReference>
<organism evidence="17 18">
    <name type="scientific">Thiorhodococcus minor</name>
    <dbReference type="NCBI Taxonomy" id="57489"/>
    <lineage>
        <taxon>Bacteria</taxon>
        <taxon>Pseudomonadati</taxon>
        <taxon>Pseudomonadota</taxon>
        <taxon>Gammaproteobacteria</taxon>
        <taxon>Chromatiales</taxon>
        <taxon>Chromatiaceae</taxon>
        <taxon>Thiorhodococcus</taxon>
    </lineage>
</organism>
<dbReference type="RefSeq" id="WP_164450781.1">
    <property type="nucleotide sequence ID" value="NZ_JAAIJQ010000004.1"/>
</dbReference>
<dbReference type="InterPro" id="IPR003739">
    <property type="entry name" value="Lys_aminomutase/Glu_NH3_mut"/>
</dbReference>
<evidence type="ECO:0000256" key="10">
    <source>
        <dbReference type="ARBA" id="ARBA00023004"/>
    </source>
</evidence>
<reference evidence="17 18" key="1">
    <citation type="submission" date="2020-02" db="EMBL/GenBank/DDBJ databases">
        <title>Genome sequences of Thiorhodococcus mannitoliphagus and Thiorhodococcus minor, purple sulfur photosynthetic bacteria in the gammaproteobacterial family, Chromatiaceae.</title>
        <authorList>
            <person name="Aviles F.A."/>
            <person name="Meyer T.E."/>
            <person name="Kyndt J.A."/>
        </authorList>
    </citation>
    <scope>NUCLEOTIDE SEQUENCE [LARGE SCALE GENOMIC DNA]</scope>
    <source>
        <strain evidence="17 18">DSM 11518</strain>
    </source>
</reference>
<keyword evidence="12" id="KW-0413">Isomerase</keyword>
<name>A0A6M0JT79_9GAMM</name>
<dbReference type="GO" id="GO:0016853">
    <property type="term" value="F:isomerase activity"/>
    <property type="evidence" value="ECO:0007669"/>
    <property type="project" value="UniProtKB-KW"/>
</dbReference>
<keyword evidence="8 14" id="KW-0479">Metal-binding</keyword>
<evidence type="ECO:0000256" key="1">
    <source>
        <dbReference type="ARBA" id="ARBA00001352"/>
    </source>
</evidence>
<dbReference type="SFLD" id="SFLDS00029">
    <property type="entry name" value="Radical_SAM"/>
    <property type="match status" value="1"/>
</dbReference>
<dbReference type="InterPro" id="IPR022462">
    <property type="entry name" value="EpmB"/>
</dbReference>
<dbReference type="AlphaFoldDB" id="A0A6M0JT79"/>
<evidence type="ECO:0000256" key="2">
    <source>
        <dbReference type="ARBA" id="ARBA00001933"/>
    </source>
</evidence>
<evidence type="ECO:0000256" key="11">
    <source>
        <dbReference type="ARBA" id="ARBA00023014"/>
    </source>
</evidence>
<evidence type="ECO:0000259" key="16">
    <source>
        <dbReference type="PROSITE" id="PS51918"/>
    </source>
</evidence>
<evidence type="ECO:0000256" key="12">
    <source>
        <dbReference type="ARBA" id="ARBA00023235"/>
    </source>
</evidence>
<evidence type="ECO:0000256" key="5">
    <source>
        <dbReference type="ARBA" id="ARBA00022363"/>
    </source>
</evidence>
<keyword evidence="10" id="KW-0408">Iron</keyword>
<gene>
    <name evidence="17" type="primary">epmB</name>
    <name evidence="17" type="ORF">G3446_02320</name>
</gene>
<evidence type="ECO:0000256" key="15">
    <source>
        <dbReference type="PIRSR" id="PIRSR603739-50"/>
    </source>
</evidence>
<evidence type="ECO:0000313" key="17">
    <source>
        <dbReference type="EMBL" id="NEV60740.1"/>
    </source>
</evidence>
<proteinExistence type="inferred from homology"/>
<keyword evidence="11 14" id="KW-0411">Iron-sulfur</keyword>
<dbReference type="PANTHER" id="PTHR30538">
    <property type="entry name" value="LYSINE 2,3-AMINOMUTASE-RELATED"/>
    <property type="match status" value="1"/>
</dbReference>
<feature type="binding site" evidence="14">
    <location>
        <position position="119"/>
    </location>
    <ligand>
        <name>[4Fe-4S] cluster</name>
        <dbReference type="ChEBI" id="CHEBI:49883"/>
        <note>4Fe-4S-S-AdoMet</note>
    </ligand>
</feature>
<keyword evidence="9 15" id="KW-0663">Pyridoxal phosphate</keyword>
<evidence type="ECO:0000256" key="4">
    <source>
        <dbReference type="ARBA" id="ARBA00008703"/>
    </source>
</evidence>
<comment type="cofactor">
    <cofactor evidence="3">
        <name>[4Fe-4S] cluster</name>
        <dbReference type="ChEBI" id="CHEBI:49883"/>
    </cofactor>
</comment>
<comment type="catalytic activity">
    <reaction evidence="1">
        <text>L-lysine = D-beta-lysine</text>
        <dbReference type="Rhea" id="RHEA:44148"/>
        <dbReference type="ChEBI" id="CHEBI:32551"/>
        <dbReference type="ChEBI" id="CHEBI:84138"/>
    </reaction>
</comment>
<dbReference type="InterPro" id="IPR013785">
    <property type="entry name" value="Aldolase_TIM"/>
</dbReference>
<dbReference type="PIRSF" id="PIRSF004911">
    <property type="entry name" value="DUF160"/>
    <property type="match status" value="1"/>
</dbReference>
<dbReference type="Gene3D" id="3.20.20.70">
    <property type="entry name" value="Aldolase class I"/>
    <property type="match status" value="1"/>
</dbReference>
<evidence type="ECO:0000256" key="9">
    <source>
        <dbReference type="ARBA" id="ARBA00022898"/>
    </source>
</evidence>
<accession>A0A6M0JT79</accession>
<evidence type="ECO:0000313" key="18">
    <source>
        <dbReference type="Proteomes" id="UP000483379"/>
    </source>
</evidence>
<feature type="binding site" evidence="14">
    <location>
        <position position="126"/>
    </location>
    <ligand>
        <name>[4Fe-4S] cluster</name>
        <dbReference type="ChEBI" id="CHEBI:49883"/>
        <note>4Fe-4S-S-AdoMet</note>
    </ligand>
</feature>
<evidence type="ECO:0000256" key="13">
    <source>
        <dbReference type="ARBA" id="ARBA00030756"/>
    </source>
</evidence>
<dbReference type="PANTHER" id="PTHR30538:SF1">
    <property type="entry name" value="L-LYSINE 2,3-AMINOMUTASE"/>
    <property type="match status" value="1"/>
</dbReference>
<evidence type="ECO:0000256" key="3">
    <source>
        <dbReference type="ARBA" id="ARBA00001966"/>
    </source>
</evidence>